<dbReference type="GO" id="GO:0016787">
    <property type="term" value="F:hydrolase activity"/>
    <property type="evidence" value="ECO:0007669"/>
    <property type="project" value="UniProtKB-KW"/>
</dbReference>
<dbReference type="InterPro" id="IPR013783">
    <property type="entry name" value="Ig-like_fold"/>
</dbReference>
<comment type="caution">
    <text evidence="7">The sequence shown here is derived from an EMBL/GenBank/DDBJ whole genome shotgun (WGS) entry which is preliminary data.</text>
</comment>
<dbReference type="RefSeq" id="WP_344658433.1">
    <property type="nucleotide sequence ID" value="NZ_BAAAQM010000020.1"/>
</dbReference>
<evidence type="ECO:0000256" key="5">
    <source>
        <dbReference type="SAM" id="MobiDB-lite"/>
    </source>
</evidence>
<dbReference type="PRINTS" id="PR00133">
    <property type="entry name" value="GLHYDRLASE3"/>
</dbReference>
<sequence length="824" mass="86133">MDENKLADLVGRLTLDQKIALLTGEDFWSLRAEPEIGLRKMLLSDGPAGVRGTAWDERDTSLLFPNPTALAATWDPGQARRAGALMGAQARDKGVAWHLAPNVNLHRSPLGGRHFECYSEDPLLSAQVAVGFVEGVQSAGVASTVKHYIGNESETDRMTYDAEIDEGVLREVYLPPFEAAVRAGAWSVMAAYNSVDGVSMTDNEPLLTGLLKDDLGFDGVVVSDWFATRSTAVSANAGLDVVMPGPQGPWGEALAEAVRKGEVPQAAIDDKVLRILRLAARTGFLEGAGEAEAEHGEPPAPAGTPDDAEAQIRDIAARAMVVLRNEPVGAGPLLPLDSGTVSRVAVIGPNAALLTAQGGGSAHVNPAHVVSPLAGLTAAFGPGVAVEYAEGVHTQRLLAPITPDTATDPDTGEPGLRVDFLDAAGDVLGSELRRASRFVFMGGLPRGTSGIRVRADVAVGESGPHRFSVSGVGRFQLTVGDRPAVDVELAPSEGGDIVEALVKPPEHRVDVDLEAGTVRAEVVASVDPDLPIAMFGLNHGAPGPGADELFAAAVEAARAADVAIVVVGTTDEVESEGFDRTGLKLPGRQDDLVAAVAAANPRTVVVVNAGAPVEMPWREQVPALLWAWFPGQEGGDAVADALTGAVEPGGRLPTTFPKAEADVPVLSTRPVDGKIRYSEGSMFGYRGYEKAGTVPAFPFGHGLGYTTWSYEDITAAVTAGGDVEVLVRVRNTGSRIGREVVQIYLTGEGDAGADPRRLVGFGATLAAPGEIATVPVTIPARALARWDEEEKGWRVHGGPRDLIASRSAADPRIRTRVEVADAQG</sequence>
<protein>
    <submittedName>
        <fullName evidence="7">Glycoside hydrolase family 3 C-terminal domain-containing protein</fullName>
    </submittedName>
</protein>
<dbReference type="EMBL" id="BAAAQM010000020">
    <property type="protein sequence ID" value="GAA1974841.1"/>
    <property type="molecule type" value="Genomic_DNA"/>
</dbReference>
<accession>A0ABP5D7S7</accession>
<evidence type="ECO:0000259" key="6">
    <source>
        <dbReference type="SMART" id="SM01217"/>
    </source>
</evidence>
<dbReference type="InterPro" id="IPR026891">
    <property type="entry name" value="Fn3-like"/>
</dbReference>
<dbReference type="Gene3D" id="2.60.120.260">
    <property type="entry name" value="Galactose-binding domain-like"/>
    <property type="match status" value="1"/>
</dbReference>
<evidence type="ECO:0000256" key="2">
    <source>
        <dbReference type="ARBA" id="ARBA00022801"/>
    </source>
</evidence>
<dbReference type="Gene3D" id="3.40.50.1700">
    <property type="entry name" value="Glycoside hydrolase family 3 C-terminal domain"/>
    <property type="match status" value="1"/>
</dbReference>
<reference evidence="8" key="1">
    <citation type="journal article" date="2019" name="Int. J. Syst. Evol. Microbiol.">
        <title>The Global Catalogue of Microorganisms (GCM) 10K type strain sequencing project: providing services to taxonomists for standard genome sequencing and annotation.</title>
        <authorList>
            <consortium name="The Broad Institute Genomics Platform"/>
            <consortium name="The Broad Institute Genome Sequencing Center for Infectious Disease"/>
            <person name="Wu L."/>
            <person name="Ma J."/>
        </authorList>
    </citation>
    <scope>NUCLEOTIDE SEQUENCE [LARGE SCALE GENOMIC DNA]</scope>
    <source>
        <strain evidence="8">JCM 16013</strain>
    </source>
</reference>
<keyword evidence="3" id="KW-0119">Carbohydrate metabolism</keyword>
<feature type="region of interest" description="Disordered" evidence="5">
    <location>
        <begin position="288"/>
        <end position="307"/>
    </location>
</feature>
<evidence type="ECO:0000256" key="4">
    <source>
        <dbReference type="RuleBase" id="RU361161"/>
    </source>
</evidence>
<evidence type="ECO:0000313" key="8">
    <source>
        <dbReference type="Proteomes" id="UP001499854"/>
    </source>
</evidence>
<evidence type="ECO:0000256" key="1">
    <source>
        <dbReference type="ARBA" id="ARBA00005336"/>
    </source>
</evidence>
<dbReference type="InterPro" id="IPR036881">
    <property type="entry name" value="Glyco_hydro_3_C_sf"/>
</dbReference>
<dbReference type="Pfam" id="PF00933">
    <property type="entry name" value="Glyco_hydro_3"/>
    <property type="match status" value="1"/>
</dbReference>
<dbReference type="SUPFAM" id="SSF52279">
    <property type="entry name" value="Beta-D-glucan exohydrolase, C-terminal domain"/>
    <property type="match status" value="1"/>
</dbReference>
<gene>
    <name evidence="7" type="ORF">GCM10009838_38580</name>
</gene>
<dbReference type="Pfam" id="PF01915">
    <property type="entry name" value="Glyco_hydro_3_C"/>
    <property type="match status" value="1"/>
</dbReference>
<dbReference type="SMART" id="SM01217">
    <property type="entry name" value="Fn3_like"/>
    <property type="match status" value="1"/>
</dbReference>
<keyword evidence="8" id="KW-1185">Reference proteome</keyword>
<evidence type="ECO:0000256" key="3">
    <source>
        <dbReference type="ARBA" id="ARBA00023277"/>
    </source>
</evidence>
<dbReference type="InterPro" id="IPR001764">
    <property type="entry name" value="Glyco_hydro_3_N"/>
</dbReference>
<dbReference type="InterPro" id="IPR002772">
    <property type="entry name" value="Glyco_hydro_3_C"/>
</dbReference>
<comment type="similarity">
    <text evidence="1 4">Belongs to the glycosyl hydrolase 3 family.</text>
</comment>
<dbReference type="PROSITE" id="PS00775">
    <property type="entry name" value="GLYCOSYL_HYDROL_F3"/>
    <property type="match status" value="1"/>
</dbReference>
<dbReference type="PANTHER" id="PTHR42715:SF10">
    <property type="entry name" value="BETA-GLUCOSIDASE"/>
    <property type="match status" value="1"/>
</dbReference>
<dbReference type="InterPro" id="IPR017853">
    <property type="entry name" value="GH"/>
</dbReference>
<dbReference type="Gene3D" id="2.60.40.10">
    <property type="entry name" value="Immunoglobulins"/>
    <property type="match status" value="1"/>
</dbReference>
<proteinExistence type="inferred from homology"/>
<keyword evidence="2 4" id="KW-0378">Hydrolase</keyword>
<dbReference type="InterPro" id="IPR050288">
    <property type="entry name" value="Cellulose_deg_GH3"/>
</dbReference>
<keyword evidence="4" id="KW-0326">Glycosidase</keyword>
<dbReference type="Proteomes" id="UP001499854">
    <property type="component" value="Unassembled WGS sequence"/>
</dbReference>
<feature type="domain" description="Fibronectin type III-like" evidence="6">
    <location>
        <begin position="739"/>
        <end position="808"/>
    </location>
</feature>
<organism evidence="7 8">
    <name type="scientific">Catenulispora subtropica</name>
    <dbReference type="NCBI Taxonomy" id="450798"/>
    <lineage>
        <taxon>Bacteria</taxon>
        <taxon>Bacillati</taxon>
        <taxon>Actinomycetota</taxon>
        <taxon>Actinomycetes</taxon>
        <taxon>Catenulisporales</taxon>
        <taxon>Catenulisporaceae</taxon>
        <taxon>Catenulispora</taxon>
    </lineage>
</organism>
<dbReference type="Pfam" id="PF14310">
    <property type="entry name" value="Fn3-like"/>
    <property type="match status" value="1"/>
</dbReference>
<dbReference type="SUPFAM" id="SSF51445">
    <property type="entry name" value="(Trans)glycosidases"/>
    <property type="match status" value="1"/>
</dbReference>
<dbReference type="Gene3D" id="3.20.20.300">
    <property type="entry name" value="Glycoside hydrolase, family 3, N-terminal domain"/>
    <property type="match status" value="1"/>
</dbReference>
<dbReference type="PANTHER" id="PTHR42715">
    <property type="entry name" value="BETA-GLUCOSIDASE"/>
    <property type="match status" value="1"/>
</dbReference>
<dbReference type="InterPro" id="IPR019800">
    <property type="entry name" value="Glyco_hydro_3_AS"/>
</dbReference>
<evidence type="ECO:0000313" key="7">
    <source>
        <dbReference type="EMBL" id="GAA1974841.1"/>
    </source>
</evidence>
<dbReference type="InterPro" id="IPR036962">
    <property type="entry name" value="Glyco_hydro_3_N_sf"/>
</dbReference>
<name>A0ABP5D7S7_9ACTN</name>